<evidence type="ECO:0000313" key="11">
    <source>
        <dbReference type="EMBL" id="HAN28374.1"/>
    </source>
</evidence>
<evidence type="ECO:0000256" key="1">
    <source>
        <dbReference type="ARBA" id="ARBA00004651"/>
    </source>
</evidence>
<comment type="subcellular location">
    <subcellularLocation>
        <location evidence="1">Cell membrane</location>
        <topology evidence="1">Multi-pass membrane protein</topology>
    </subcellularLocation>
</comment>
<dbReference type="GO" id="GO:0009252">
    <property type="term" value="P:peptidoglycan biosynthetic process"/>
    <property type="evidence" value="ECO:0007669"/>
    <property type="project" value="UniProtKB-KW"/>
</dbReference>
<gene>
    <name evidence="11" type="ORF">DCP75_11775</name>
</gene>
<dbReference type="AlphaFoldDB" id="A0A3C1KPU8"/>
<proteinExistence type="inferred from homology"/>
<dbReference type="EMBL" id="DMND01000157">
    <property type="protein sequence ID" value="HAN28374.1"/>
    <property type="molecule type" value="Genomic_DNA"/>
</dbReference>
<feature type="transmembrane region" description="Helical" evidence="10">
    <location>
        <begin position="12"/>
        <end position="32"/>
    </location>
</feature>
<evidence type="ECO:0000313" key="12">
    <source>
        <dbReference type="Proteomes" id="UP000259273"/>
    </source>
</evidence>
<dbReference type="PRINTS" id="PR01806">
    <property type="entry name" value="VIRFACTRMVIN"/>
</dbReference>
<keyword evidence="4" id="KW-0133">Cell shape</keyword>
<comment type="function">
    <text evidence="8">Involved in peptidoglycan biosynthesis. Transports lipid-linked peptidoglycan precursors from the inner to the outer leaflet of the cytoplasmic membrane.</text>
</comment>
<feature type="non-terminal residue" evidence="11">
    <location>
        <position position="1"/>
    </location>
</feature>
<dbReference type="PANTHER" id="PTHR47019">
    <property type="entry name" value="LIPID II FLIPPASE MURJ"/>
    <property type="match status" value="1"/>
</dbReference>
<keyword evidence="2" id="KW-1003">Cell membrane</keyword>
<evidence type="ECO:0000256" key="5">
    <source>
        <dbReference type="ARBA" id="ARBA00022984"/>
    </source>
</evidence>
<dbReference type="GO" id="GO:0015648">
    <property type="term" value="F:lipid-linked peptidoglycan transporter activity"/>
    <property type="evidence" value="ECO:0007669"/>
    <property type="project" value="TreeGrafter"/>
</dbReference>
<comment type="caution">
    <text evidence="11">The sequence shown here is derived from an EMBL/GenBank/DDBJ whole genome shotgun (WGS) entry which is preliminary data.</text>
</comment>
<keyword evidence="6 10" id="KW-1133">Transmembrane helix</keyword>
<evidence type="ECO:0000256" key="10">
    <source>
        <dbReference type="SAM" id="Phobius"/>
    </source>
</evidence>
<reference evidence="11 12" key="1">
    <citation type="journal article" date="2018" name="Nat. Biotechnol.">
        <title>A standardized bacterial taxonomy based on genome phylogeny substantially revises the tree of life.</title>
        <authorList>
            <person name="Parks D.H."/>
            <person name="Chuvochina M."/>
            <person name="Waite D.W."/>
            <person name="Rinke C."/>
            <person name="Skarshewski A."/>
            <person name="Chaumeil P.A."/>
            <person name="Hugenholtz P."/>
        </authorList>
    </citation>
    <scope>NUCLEOTIDE SEQUENCE [LARGE SCALE GENOMIC DNA]</scope>
    <source>
        <strain evidence="11">UBA9158</strain>
    </source>
</reference>
<evidence type="ECO:0000256" key="3">
    <source>
        <dbReference type="ARBA" id="ARBA00022692"/>
    </source>
</evidence>
<evidence type="ECO:0000256" key="9">
    <source>
        <dbReference type="ARBA" id="ARBA00061532"/>
    </source>
</evidence>
<evidence type="ECO:0000256" key="6">
    <source>
        <dbReference type="ARBA" id="ARBA00022989"/>
    </source>
</evidence>
<feature type="transmembrane region" description="Helical" evidence="10">
    <location>
        <begin position="44"/>
        <end position="65"/>
    </location>
</feature>
<evidence type="ECO:0000256" key="7">
    <source>
        <dbReference type="ARBA" id="ARBA00023136"/>
    </source>
</evidence>
<dbReference type="Proteomes" id="UP000259273">
    <property type="component" value="Unassembled WGS sequence"/>
</dbReference>
<dbReference type="PANTHER" id="PTHR47019:SF1">
    <property type="entry name" value="LIPID II FLIPPASE MURJ"/>
    <property type="match status" value="1"/>
</dbReference>
<keyword evidence="5" id="KW-0573">Peptidoglycan synthesis</keyword>
<comment type="similarity">
    <text evidence="9">Belongs to the MurJ/MviN family.</text>
</comment>
<dbReference type="GO" id="GO:0034204">
    <property type="term" value="P:lipid translocation"/>
    <property type="evidence" value="ECO:0007669"/>
    <property type="project" value="TreeGrafter"/>
</dbReference>
<evidence type="ECO:0000256" key="4">
    <source>
        <dbReference type="ARBA" id="ARBA00022960"/>
    </source>
</evidence>
<feature type="non-terminal residue" evidence="11">
    <location>
        <position position="129"/>
    </location>
</feature>
<dbReference type="GO" id="GO:0005886">
    <property type="term" value="C:plasma membrane"/>
    <property type="evidence" value="ECO:0007669"/>
    <property type="project" value="UniProtKB-SubCell"/>
</dbReference>
<sequence>QDVAMSAMSLTAYSLGLAAFMLIKVLAPGYFARQDTATPVRFGIIAMAANMVLNLLFVLPLMFWFDAGHVGLALATSVAAYLNAGLLLRGLLRAGVMQLQPGWGAYAGRLLLATAAMVGALVLLSPPVE</sequence>
<keyword evidence="3 10" id="KW-0812">Transmembrane</keyword>
<dbReference type="InterPro" id="IPR004268">
    <property type="entry name" value="MurJ"/>
</dbReference>
<evidence type="ECO:0000256" key="8">
    <source>
        <dbReference type="ARBA" id="ARBA00060041"/>
    </source>
</evidence>
<keyword evidence="7 10" id="KW-0472">Membrane</keyword>
<dbReference type="Pfam" id="PF03023">
    <property type="entry name" value="MurJ"/>
    <property type="match status" value="1"/>
</dbReference>
<feature type="transmembrane region" description="Helical" evidence="10">
    <location>
        <begin position="103"/>
        <end position="124"/>
    </location>
</feature>
<dbReference type="InterPro" id="IPR051050">
    <property type="entry name" value="Lipid_II_flippase_MurJ/MviN"/>
</dbReference>
<accession>A0A3C1KPU8</accession>
<dbReference type="GO" id="GO:0008360">
    <property type="term" value="P:regulation of cell shape"/>
    <property type="evidence" value="ECO:0007669"/>
    <property type="project" value="UniProtKB-KW"/>
</dbReference>
<name>A0A3C1KPU8_9GAMM</name>
<feature type="transmembrane region" description="Helical" evidence="10">
    <location>
        <begin position="71"/>
        <end position="91"/>
    </location>
</feature>
<evidence type="ECO:0000256" key="2">
    <source>
        <dbReference type="ARBA" id="ARBA00022475"/>
    </source>
</evidence>
<protein>
    <submittedName>
        <fullName evidence="11">Murein biosynthesis integral membrane protein MurJ</fullName>
    </submittedName>
</protein>
<organism evidence="11 12">
    <name type="scientific">Haliea salexigens</name>
    <dbReference type="NCBI Taxonomy" id="287487"/>
    <lineage>
        <taxon>Bacteria</taxon>
        <taxon>Pseudomonadati</taxon>
        <taxon>Pseudomonadota</taxon>
        <taxon>Gammaproteobacteria</taxon>
        <taxon>Cellvibrionales</taxon>
        <taxon>Halieaceae</taxon>
        <taxon>Haliea</taxon>
    </lineage>
</organism>